<dbReference type="InterPro" id="IPR029044">
    <property type="entry name" value="Nucleotide-diphossugar_trans"/>
</dbReference>
<keyword evidence="1" id="KW-0808">Transferase</keyword>
<dbReference type="SUPFAM" id="SSF53448">
    <property type="entry name" value="Nucleotide-diphospho-sugar transferases"/>
    <property type="match status" value="1"/>
</dbReference>
<dbReference type="EMBL" id="JAQNDK010000001">
    <property type="protein sequence ID" value="MDC0676183.1"/>
    <property type="molecule type" value="Genomic_DNA"/>
</dbReference>
<dbReference type="CDD" id="cd02440">
    <property type="entry name" value="AdoMet_MTases"/>
    <property type="match status" value="1"/>
</dbReference>
<dbReference type="PANTHER" id="PTHR32385:SF15">
    <property type="entry name" value="INOSITOL PHOSPHOCERAMIDE MANNOSYLTRANSFERASE 1"/>
    <property type="match status" value="1"/>
</dbReference>
<protein>
    <submittedName>
        <fullName evidence="3">Methyltransferase domain-containing protein</fullName>
    </submittedName>
</protein>
<keyword evidence="4" id="KW-1185">Reference proteome</keyword>
<dbReference type="InterPro" id="IPR007577">
    <property type="entry name" value="GlycoTrfase_DXD_sugar-bd_CS"/>
</dbReference>
<gene>
    <name evidence="3" type="ORF">POL72_00410</name>
</gene>
<sequence length="487" mass="54706">MSEVMSRRDAPPVWTYWEGPCPPYVELCLDSLRRHAGARVLDRASFDELWTSDRDLPIDALYVAHRADYIRAYLLLHYGGFWIDADCVLLRPVAPLAALLDQHDLVTYREPAGAIANNFLLARPGAPVVADFYARVAAHLRARRPIDWLEIGSVPLTAAIEAHPGSTHMVPTAWIMPVCWSQAARLLDEVAPEPRDGFIDFHARFEPDAYCYMLSNQSMPAWLKGSSRSEVLCSPMFLGHLLRTSLSGDPAMASHAPNYAYWHQSGCAWASEYDRRRTRHPFFHIAEVMIADHVAHHAPCRVLEFGCGPGRHLLNLSQIEGVDAHGFDQSPTMVEAGFGWASPEWRAAHVRVGAPTGALPYPDGHFDIVFTSETLVHTRPEDLKGRLAELLRVCRGHVLHLENTPSWTGYSAWHNGCWGHDFVMAYKELGHTCEVLPPGFTRQTPYRTAVRPESVKWTWQPAMLALYRRMEAQLEEGFQRAGAAGYA</sequence>
<dbReference type="SUPFAM" id="SSF53335">
    <property type="entry name" value="S-adenosyl-L-methionine-dependent methyltransferases"/>
    <property type="match status" value="1"/>
</dbReference>
<dbReference type="Pfam" id="PF04488">
    <property type="entry name" value="Gly_transf_sug"/>
    <property type="match status" value="1"/>
</dbReference>
<dbReference type="GO" id="GO:0032259">
    <property type="term" value="P:methylation"/>
    <property type="evidence" value="ECO:0007669"/>
    <property type="project" value="UniProtKB-KW"/>
</dbReference>
<accession>A0ABT5BPV6</accession>
<dbReference type="InterPro" id="IPR051706">
    <property type="entry name" value="Glycosyltransferase_domain"/>
</dbReference>
<dbReference type="Gene3D" id="3.90.550.20">
    <property type="match status" value="1"/>
</dbReference>
<dbReference type="Gene3D" id="3.40.50.150">
    <property type="entry name" value="Vaccinia Virus protein VP39"/>
    <property type="match status" value="1"/>
</dbReference>
<keyword evidence="3" id="KW-0489">Methyltransferase</keyword>
<dbReference type="RefSeq" id="WP_272092890.1">
    <property type="nucleotide sequence ID" value="NZ_JAQNDK010000001.1"/>
</dbReference>
<comment type="caution">
    <text evidence="3">The sequence shown here is derived from an EMBL/GenBank/DDBJ whole genome shotgun (WGS) entry which is preliminary data.</text>
</comment>
<evidence type="ECO:0000313" key="4">
    <source>
        <dbReference type="Proteomes" id="UP001217485"/>
    </source>
</evidence>
<dbReference type="GO" id="GO:0008168">
    <property type="term" value="F:methyltransferase activity"/>
    <property type="evidence" value="ECO:0007669"/>
    <property type="project" value="UniProtKB-KW"/>
</dbReference>
<dbReference type="InterPro" id="IPR041698">
    <property type="entry name" value="Methyltransf_25"/>
</dbReference>
<reference evidence="3 4" key="1">
    <citation type="submission" date="2023-01" db="EMBL/GenBank/DDBJ databases">
        <title>Minimal conservation of predation-associated metabolite biosynthetic gene clusters underscores biosynthetic potential of Myxococcota including descriptions for ten novel species: Archangium lansinium sp. nov., Myxococcus landrumus sp. nov., Nannocystis bai.</title>
        <authorList>
            <person name="Ahearne A."/>
            <person name="Stevens C."/>
            <person name="Dowd S."/>
        </authorList>
    </citation>
    <scope>NUCLEOTIDE SEQUENCE [LARGE SCALE GENOMIC DNA]</scope>
    <source>
        <strain evidence="3 4">WIWO2</strain>
    </source>
</reference>
<evidence type="ECO:0000259" key="2">
    <source>
        <dbReference type="Pfam" id="PF13649"/>
    </source>
</evidence>
<proteinExistence type="predicted"/>
<dbReference type="PANTHER" id="PTHR32385">
    <property type="entry name" value="MANNOSYL PHOSPHORYLINOSITOL CERAMIDE SYNTHASE"/>
    <property type="match status" value="1"/>
</dbReference>
<dbReference type="Pfam" id="PF13649">
    <property type="entry name" value="Methyltransf_25"/>
    <property type="match status" value="1"/>
</dbReference>
<feature type="domain" description="Methyltransferase" evidence="2">
    <location>
        <begin position="302"/>
        <end position="395"/>
    </location>
</feature>
<dbReference type="InterPro" id="IPR029063">
    <property type="entry name" value="SAM-dependent_MTases_sf"/>
</dbReference>
<evidence type="ECO:0000256" key="1">
    <source>
        <dbReference type="ARBA" id="ARBA00022679"/>
    </source>
</evidence>
<organism evidence="3 4">
    <name type="scientific">Sorangium atrum</name>
    <dbReference type="NCBI Taxonomy" id="2995308"/>
    <lineage>
        <taxon>Bacteria</taxon>
        <taxon>Pseudomonadati</taxon>
        <taxon>Myxococcota</taxon>
        <taxon>Polyangia</taxon>
        <taxon>Polyangiales</taxon>
        <taxon>Polyangiaceae</taxon>
        <taxon>Sorangium</taxon>
    </lineage>
</organism>
<dbReference type="Proteomes" id="UP001217485">
    <property type="component" value="Unassembled WGS sequence"/>
</dbReference>
<evidence type="ECO:0000313" key="3">
    <source>
        <dbReference type="EMBL" id="MDC0676183.1"/>
    </source>
</evidence>
<name>A0ABT5BPV6_9BACT</name>